<organism evidence="1 2">
    <name type="scientific">Vararia minispora EC-137</name>
    <dbReference type="NCBI Taxonomy" id="1314806"/>
    <lineage>
        <taxon>Eukaryota</taxon>
        <taxon>Fungi</taxon>
        <taxon>Dikarya</taxon>
        <taxon>Basidiomycota</taxon>
        <taxon>Agaricomycotina</taxon>
        <taxon>Agaricomycetes</taxon>
        <taxon>Russulales</taxon>
        <taxon>Lachnocladiaceae</taxon>
        <taxon>Vararia</taxon>
    </lineage>
</organism>
<comment type="caution">
    <text evidence="1">The sequence shown here is derived from an EMBL/GenBank/DDBJ whole genome shotgun (WGS) entry which is preliminary data.</text>
</comment>
<dbReference type="Proteomes" id="UP000814128">
    <property type="component" value="Unassembled WGS sequence"/>
</dbReference>
<proteinExistence type="predicted"/>
<name>A0ACB8QGL7_9AGAM</name>
<protein>
    <submittedName>
        <fullName evidence="1">Uncharacterized protein</fullName>
    </submittedName>
</protein>
<dbReference type="EMBL" id="MU273603">
    <property type="protein sequence ID" value="KAI0030848.1"/>
    <property type="molecule type" value="Genomic_DNA"/>
</dbReference>
<reference evidence="1" key="1">
    <citation type="submission" date="2021-02" db="EMBL/GenBank/DDBJ databases">
        <authorList>
            <consortium name="DOE Joint Genome Institute"/>
            <person name="Ahrendt S."/>
            <person name="Looney B.P."/>
            <person name="Miyauchi S."/>
            <person name="Morin E."/>
            <person name="Drula E."/>
            <person name="Courty P.E."/>
            <person name="Chicoki N."/>
            <person name="Fauchery L."/>
            <person name="Kohler A."/>
            <person name="Kuo A."/>
            <person name="Labutti K."/>
            <person name="Pangilinan J."/>
            <person name="Lipzen A."/>
            <person name="Riley R."/>
            <person name="Andreopoulos W."/>
            <person name="He G."/>
            <person name="Johnson J."/>
            <person name="Barry K.W."/>
            <person name="Grigoriev I.V."/>
            <person name="Nagy L."/>
            <person name="Hibbett D."/>
            <person name="Henrissat B."/>
            <person name="Matheny P.B."/>
            <person name="Labbe J."/>
            <person name="Martin F."/>
        </authorList>
    </citation>
    <scope>NUCLEOTIDE SEQUENCE</scope>
    <source>
        <strain evidence="1">EC-137</strain>
    </source>
</reference>
<gene>
    <name evidence="1" type="ORF">K488DRAFT_53350</name>
</gene>
<evidence type="ECO:0000313" key="2">
    <source>
        <dbReference type="Proteomes" id="UP000814128"/>
    </source>
</evidence>
<evidence type="ECO:0000313" key="1">
    <source>
        <dbReference type="EMBL" id="KAI0030848.1"/>
    </source>
</evidence>
<accession>A0ACB8QGL7</accession>
<keyword evidence="2" id="KW-1185">Reference proteome</keyword>
<sequence length="698" mass="76661">MRSHFLSTFFAVGVYAQSFNPGAVPLAVRSTYLNAYSLHQTPSRFPSAWPNVNSDPVRVAGRWSGLLKIDGTLPAYSWLGDVVLPNITASNVSAITLTPTKTVVSMVAGPLNFNVTFLSPIEPGDFIRQSIPFSYMTFECSSNDGNAHEVQIFTDVSGEWLSGDRTSIMTWSTTVDNATSSIYHSAELKDPMEYTERQGQAQWGTLYYATQNGNGVTYRTNSADNNRNQFLTTGKLDKTQDTNFRAIADNFATLAFSYDLGRIRGTQEPVVFAVGFTRNNAIKYTDLSLNNQDRSLFYAVNFTDAASLINFVLNDYNDTLIRNMNLDNRLLKAATAAAAGSTYSDLISLTTRQLFGSTELTIGLGNNGKLNRSDTMMFMRNTNSANPGRIQPVEVLYAAWPLFMTIDPTLGPALLEPLFRFQRPSSYTLRFAAPDLGTAYPNATAANNAHKQGIEQSANMIIMSYSHALISGDGTVVARYYDLLKTWTDYLVDNALYPTNQLSADQLDIANQTNLAIKGIIAIAAMSKISSAVNEQADAQQFNNNATSMYTQWKSMALGQNNKMLIAYGRTGTWTLGYSLFADKWLGLNLVDSFVSVLTNQFQSFVADSTNSAVTAYGLPTDSSDTSKVVASWNMHTAAYVPDSAIQSTLISRIHNRASLGTVNDGLPQTFNSTSGVRVIGFTKYVPCIHPKKKYFLT</sequence>
<reference evidence="1" key="2">
    <citation type="journal article" date="2022" name="New Phytol.">
        <title>Evolutionary transition to the ectomycorrhizal habit in the genomes of a hyperdiverse lineage of mushroom-forming fungi.</title>
        <authorList>
            <person name="Looney B."/>
            <person name="Miyauchi S."/>
            <person name="Morin E."/>
            <person name="Drula E."/>
            <person name="Courty P.E."/>
            <person name="Kohler A."/>
            <person name="Kuo A."/>
            <person name="LaButti K."/>
            <person name="Pangilinan J."/>
            <person name="Lipzen A."/>
            <person name="Riley R."/>
            <person name="Andreopoulos W."/>
            <person name="He G."/>
            <person name="Johnson J."/>
            <person name="Nolan M."/>
            <person name="Tritt A."/>
            <person name="Barry K.W."/>
            <person name="Grigoriev I.V."/>
            <person name="Nagy L.G."/>
            <person name="Hibbett D."/>
            <person name="Henrissat B."/>
            <person name="Matheny P.B."/>
            <person name="Labbe J."/>
            <person name="Martin F.M."/>
        </authorList>
    </citation>
    <scope>NUCLEOTIDE SEQUENCE</scope>
    <source>
        <strain evidence="1">EC-137</strain>
    </source>
</reference>